<dbReference type="PROSITE" id="PS01180">
    <property type="entry name" value="CUB"/>
    <property type="match status" value="3"/>
</dbReference>
<evidence type="ECO:0000256" key="4">
    <source>
        <dbReference type="SAM" id="Phobius"/>
    </source>
</evidence>
<feature type="chain" id="PRO_5043719156" evidence="5">
    <location>
        <begin position="24"/>
        <end position="675"/>
    </location>
</feature>
<organism evidence="7 8">
    <name type="scientific">Plakobranchus ocellatus</name>
    <dbReference type="NCBI Taxonomy" id="259542"/>
    <lineage>
        <taxon>Eukaryota</taxon>
        <taxon>Metazoa</taxon>
        <taxon>Spiralia</taxon>
        <taxon>Lophotrochozoa</taxon>
        <taxon>Mollusca</taxon>
        <taxon>Gastropoda</taxon>
        <taxon>Heterobranchia</taxon>
        <taxon>Euthyneura</taxon>
        <taxon>Panpulmonata</taxon>
        <taxon>Sacoglossa</taxon>
        <taxon>Placobranchoidea</taxon>
        <taxon>Plakobranchidae</taxon>
        <taxon>Plakobranchus</taxon>
    </lineage>
</organism>
<reference evidence="7 8" key="1">
    <citation type="journal article" date="2021" name="Elife">
        <title>Chloroplast acquisition without the gene transfer in kleptoplastic sea slugs, Plakobranchus ocellatus.</title>
        <authorList>
            <person name="Maeda T."/>
            <person name="Takahashi S."/>
            <person name="Yoshida T."/>
            <person name="Shimamura S."/>
            <person name="Takaki Y."/>
            <person name="Nagai Y."/>
            <person name="Toyoda A."/>
            <person name="Suzuki Y."/>
            <person name="Arimoto A."/>
            <person name="Ishii H."/>
            <person name="Satoh N."/>
            <person name="Nishiyama T."/>
            <person name="Hasebe M."/>
            <person name="Maruyama T."/>
            <person name="Minagawa J."/>
            <person name="Obokata J."/>
            <person name="Shigenobu S."/>
        </authorList>
    </citation>
    <scope>NUCLEOTIDE SEQUENCE [LARGE SCALE GENOMIC DNA]</scope>
</reference>
<dbReference type="InterPro" id="IPR035914">
    <property type="entry name" value="Sperma_CUB_dom_sf"/>
</dbReference>
<dbReference type="CDD" id="cd00041">
    <property type="entry name" value="CUB"/>
    <property type="match status" value="3"/>
</dbReference>
<keyword evidence="4" id="KW-1133">Transmembrane helix</keyword>
<keyword evidence="5" id="KW-0732">Signal</keyword>
<keyword evidence="8" id="KW-1185">Reference proteome</keyword>
<feature type="signal peptide" evidence="5">
    <location>
        <begin position="1"/>
        <end position="23"/>
    </location>
</feature>
<feature type="transmembrane region" description="Helical" evidence="4">
    <location>
        <begin position="651"/>
        <end position="674"/>
    </location>
</feature>
<evidence type="ECO:0000256" key="3">
    <source>
        <dbReference type="PROSITE-ProRule" id="PRU00059"/>
    </source>
</evidence>
<evidence type="ECO:0000313" key="7">
    <source>
        <dbReference type="EMBL" id="GFO24662.1"/>
    </source>
</evidence>
<dbReference type="Gene3D" id="2.60.120.290">
    <property type="entry name" value="Spermadhesin, CUB domain"/>
    <property type="match status" value="4"/>
</dbReference>
<feature type="domain" description="CUB" evidence="6">
    <location>
        <begin position="391"/>
        <end position="517"/>
    </location>
</feature>
<accession>A0AAV4C062</accession>
<dbReference type="SMART" id="SM00042">
    <property type="entry name" value="CUB"/>
    <property type="match status" value="3"/>
</dbReference>
<keyword evidence="4" id="KW-0812">Transmembrane</keyword>
<evidence type="ECO:0000259" key="6">
    <source>
        <dbReference type="PROSITE" id="PS01180"/>
    </source>
</evidence>
<dbReference type="Proteomes" id="UP000735302">
    <property type="component" value="Unassembled WGS sequence"/>
</dbReference>
<keyword evidence="2" id="KW-1015">Disulfide bond</keyword>
<dbReference type="AlphaFoldDB" id="A0AAV4C062"/>
<comment type="caution">
    <text evidence="3">Lacks conserved residue(s) required for the propagation of feature annotation.</text>
</comment>
<dbReference type="InterPro" id="IPR000859">
    <property type="entry name" value="CUB_dom"/>
</dbReference>
<feature type="domain" description="CUB" evidence="6">
    <location>
        <begin position="523"/>
        <end position="640"/>
    </location>
</feature>
<evidence type="ECO:0000256" key="5">
    <source>
        <dbReference type="SAM" id="SignalP"/>
    </source>
</evidence>
<keyword evidence="4" id="KW-0472">Membrane</keyword>
<proteinExistence type="predicted"/>
<gene>
    <name evidence="7" type="ORF">PoB_005116700</name>
</gene>
<evidence type="ECO:0000256" key="1">
    <source>
        <dbReference type="ARBA" id="ARBA00022737"/>
    </source>
</evidence>
<sequence>MDWMLVRWFQVFAACLLFSMRNAERCDSKVKRLVAQAMTKSLLSPGFPENYESNDECTYIITTALPSDDYMLQIAAVQFELNDYNNDCNTDYLEIYEGDMSSGTLVDKWCGFTEAVYKTRSDTITLHFKSDNLLTSKGFAIFYSVVEYASAACEESVKKPIVIGTFPLFESFQGSKTLPRCEWRIEASDKDKKLLIEMFKPSNISCSDAVFNFYEGDSTDDHISYQYCSTLTPFSQIYVQSYQATLTFEPAAGVKLKETPDDLILKISTRSPTYRCTSNDHATIEVGEDPVLFSLPYAVNASGHSCPVTLVTPEEFQFLRLDVMGSSEDEATCDSDLIKVESSRHERIIPKECNEATFTPVYRQTSTEGMEVTGKSKSNIYLRASTVPQECSGVINEREAFQDVVVKDVIPSKDGYPNLAHCRYLISAENTKDVVSLNLTWDQTQEEKDLHSASGDFIKIFDGASEASPVLFSSRAQKNSSEANVISVISTQKNMLVVLDSDARVRGKGANISYFSLPGGQNCPSTSQKIMIGRSETTISSLNYPNAVPLHQTCMYYLVSENPNDDIVVEVVDANLRTHCENLLTVYEGDYVNTDTHHVLGRVCGKERPVFNLPKRHITLVAKSEEASGPGGWKLKAYTKAKSPESGSHRLSLFLCNWVVCVVYFAIGLIFVAVY</sequence>
<dbReference type="SUPFAM" id="SSF49854">
    <property type="entry name" value="Spermadhesin, CUB domain"/>
    <property type="match status" value="3"/>
</dbReference>
<dbReference type="PANTHER" id="PTHR24251">
    <property type="entry name" value="OVOCHYMASE-RELATED"/>
    <property type="match status" value="1"/>
</dbReference>
<feature type="domain" description="CUB" evidence="6">
    <location>
        <begin position="26"/>
        <end position="146"/>
    </location>
</feature>
<keyword evidence="1" id="KW-0677">Repeat</keyword>
<dbReference type="EMBL" id="BLXT01005617">
    <property type="protein sequence ID" value="GFO24662.1"/>
    <property type="molecule type" value="Genomic_DNA"/>
</dbReference>
<dbReference type="Pfam" id="PF00431">
    <property type="entry name" value="CUB"/>
    <property type="match status" value="2"/>
</dbReference>
<name>A0AAV4C062_9GAST</name>
<evidence type="ECO:0000256" key="2">
    <source>
        <dbReference type="ARBA" id="ARBA00023157"/>
    </source>
</evidence>
<comment type="caution">
    <text evidence="7">The sequence shown here is derived from an EMBL/GenBank/DDBJ whole genome shotgun (WGS) entry which is preliminary data.</text>
</comment>
<evidence type="ECO:0000313" key="8">
    <source>
        <dbReference type="Proteomes" id="UP000735302"/>
    </source>
</evidence>
<protein>
    <submittedName>
        <fullName evidence="7">Cubilin</fullName>
    </submittedName>
</protein>